<comment type="similarity">
    <text evidence="2">Belongs to the FliQ/MopD/SpaQ family.</text>
</comment>
<dbReference type="PANTHER" id="PTHR34040">
    <property type="entry name" value="FLAGELLAR BIOSYNTHETIC PROTEIN FLIQ"/>
    <property type="match status" value="1"/>
</dbReference>
<feature type="transmembrane region" description="Helical" evidence="7">
    <location>
        <begin position="17"/>
        <end position="40"/>
    </location>
</feature>
<evidence type="ECO:0000256" key="1">
    <source>
        <dbReference type="ARBA" id="ARBA00004651"/>
    </source>
</evidence>
<reference evidence="9 11" key="2">
    <citation type="submission" date="2019-08" db="EMBL/GenBank/DDBJ databases">
        <authorList>
            <person name="Peeters C."/>
        </authorList>
    </citation>
    <scope>NUCLEOTIDE SEQUENCE [LARGE SCALE GENOMIC DNA]</scope>
    <source>
        <strain evidence="9 11">LMG 18089</strain>
    </source>
</reference>
<evidence type="ECO:0000256" key="5">
    <source>
        <dbReference type="ARBA" id="ARBA00022989"/>
    </source>
</evidence>
<dbReference type="PRINTS" id="PR00952">
    <property type="entry name" value="TYPE3IMQPROT"/>
</dbReference>
<protein>
    <submittedName>
        <fullName evidence="9">Flagellar biosynthesis protein FliQ</fullName>
    </submittedName>
    <submittedName>
        <fullName evidence="8">Flagellar biosynthetic protein FliQ</fullName>
    </submittedName>
</protein>
<keyword evidence="10" id="KW-1185">Reference proteome</keyword>
<dbReference type="Pfam" id="PF01313">
    <property type="entry name" value="Bac_export_3"/>
    <property type="match status" value="1"/>
</dbReference>
<evidence type="ECO:0000256" key="2">
    <source>
        <dbReference type="ARBA" id="ARBA00006156"/>
    </source>
</evidence>
<keyword evidence="4 7" id="KW-0812">Transmembrane</keyword>
<keyword evidence="5 7" id="KW-1133">Transmembrane helix</keyword>
<dbReference type="OrthoDB" id="9806440at2"/>
<dbReference type="GeneID" id="47016042"/>
<evidence type="ECO:0000256" key="3">
    <source>
        <dbReference type="ARBA" id="ARBA00022475"/>
    </source>
</evidence>
<feature type="transmembrane region" description="Helical" evidence="7">
    <location>
        <begin position="52"/>
        <end position="71"/>
    </location>
</feature>
<dbReference type="Proteomes" id="UP000364291">
    <property type="component" value="Unassembled WGS sequence"/>
</dbReference>
<dbReference type="PIRSF" id="PIRSF004669">
    <property type="entry name" value="FliQ"/>
    <property type="match status" value="1"/>
</dbReference>
<evidence type="ECO:0000256" key="6">
    <source>
        <dbReference type="ARBA" id="ARBA00023136"/>
    </source>
</evidence>
<dbReference type="Proteomes" id="UP000270216">
    <property type="component" value="Unassembled WGS sequence"/>
</dbReference>
<accession>A0A0G4JHF1</accession>
<proteinExistence type="inferred from homology"/>
<keyword evidence="6 7" id="KW-0472">Membrane</keyword>
<evidence type="ECO:0000313" key="9">
    <source>
        <dbReference type="EMBL" id="VVG72598.1"/>
    </source>
</evidence>
<comment type="subcellular location">
    <subcellularLocation>
        <location evidence="1">Cell membrane</location>
        <topology evidence="1">Multi-pass membrane protein</topology>
    </subcellularLocation>
</comment>
<reference evidence="8 10" key="1">
    <citation type="submission" date="2018-12" db="EMBL/GenBank/DDBJ databases">
        <title>Whole genome sequence of a Pandoraea apista isolate from a patient with cystic fibrosis.</title>
        <authorList>
            <person name="Kenna D.T."/>
            <person name="Turton J.F."/>
        </authorList>
    </citation>
    <scope>NUCLEOTIDE SEQUENCE [LARGE SCALE GENOMIC DNA]</scope>
    <source>
        <strain evidence="8 10">Pa13324</strain>
    </source>
</reference>
<evidence type="ECO:0000256" key="4">
    <source>
        <dbReference type="ARBA" id="ARBA00022692"/>
    </source>
</evidence>
<keyword evidence="9" id="KW-0969">Cilium</keyword>
<keyword evidence="3" id="KW-1003">Cell membrane</keyword>
<keyword evidence="9" id="KW-0966">Cell projection</keyword>
<keyword evidence="9" id="KW-0282">Flagellum</keyword>
<dbReference type="EMBL" id="RWHX01000006">
    <property type="protein sequence ID" value="RSK84413.1"/>
    <property type="molecule type" value="Genomic_DNA"/>
</dbReference>
<evidence type="ECO:0000313" key="10">
    <source>
        <dbReference type="Proteomes" id="UP000270216"/>
    </source>
</evidence>
<gene>
    <name evidence="8" type="ORF">EJE83_05950</name>
    <name evidence="9" type="ORF">PAP18089_03594</name>
</gene>
<organism evidence="9 11">
    <name type="scientific">Pandoraea apista</name>
    <dbReference type="NCBI Taxonomy" id="93218"/>
    <lineage>
        <taxon>Bacteria</taxon>
        <taxon>Pseudomonadati</taxon>
        <taxon>Pseudomonadota</taxon>
        <taxon>Betaproteobacteria</taxon>
        <taxon>Burkholderiales</taxon>
        <taxon>Burkholderiaceae</taxon>
        <taxon>Pandoraea</taxon>
    </lineage>
</organism>
<evidence type="ECO:0000313" key="11">
    <source>
        <dbReference type="Proteomes" id="UP000364291"/>
    </source>
</evidence>
<sequence length="90" mass="9461">MLTSDIAIDIGLDALRLVIVIVLVLIVPSLVMGLVVALFQAATQINEQTLSFLPRLIVTLITLGLAAPWLAGMLTDFAAETFARAATLAG</sequence>
<dbReference type="GO" id="GO:0009306">
    <property type="term" value="P:protein secretion"/>
    <property type="evidence" value="ECO:0007669"/>
    <property type="project" value="InterPro"/>
</dbReference>
<dbReference type="RefSeq" id="WP_048628916.1">
    <property type="nucleotide sequence ID" value="NZ_CABPSX010000007.1"/>
</dbReference>
<evidence type="ECO:0000256" key="7">
    <source>
        <dbReference type="SAM" id="Phobius"/>
    </source>
</evidence>
<evidence type="ECO:0000313" key="8">
    <source>
        <dbReference type="EMBL" id="RSK84413.1"/>
    </source>
</evidence>
<dbReference type="InterPro" id="IPR002191">
    <property type="entry name" value="Bac_export_3"/>
</dbReference>
<dbReference type="AlphaFoldDB" id="A0A0G4JHF1"/>
<dbReference type="PANTHER" id="PTHR34040:SF8">
    <property type="entry name" value="FLAGELLAR BIOSYNTHETIC PROTEIN FLIQ"/>
    <property type="match status" value="1"/>
</dbReference>
<dbReference type="EMBL" id="CABPSX010000007">
    <property type="protein sequence ID" value="VVG72598.1"/>
    <property type="molecule type" value="Genomic_DNA"/>
</dbReference>
<dbReference type="STRING" id="93218.XM39_14445"/>
<name>A0A0G4JHF1_9BURK</name>
<dbReference type="GO" id="GO:0005886">
    <property type="term" value="C:plasma membrane"/>
    <property type="evidence" value="ECO:0007669"/>
    <property type="project" value="UniProtKB-SubCell"/>
</dbReference>